<feature type="compositionally biased region" description="Basic and acidic residues" evidence="1">
    <location>
        <begin position="53"/>
        <end position="62"/>
    </location>
</feature>
<dbReference type="AlphaFoldDB" id="A0A1E7KDP7"/>
<feature type="compositionally biased region" description="Acidic residues" evidence="1">
    <location>
        <begin position="63"/>
        <end position="74"/>
    </location>
</feature>
<evidence type="ECO:0000256" key="1">
    <source>
        <dbReference type="SAM" id="MobiDB-lite"/>
    </source>
</evidence>
<sequence>MAGHLAGACVMIERDSMTGAEDSARDERCRISVDEPQAPRIGRHGQVVGIGVEQRRVQTAEEHGDEEQREEDLPGDGGPCRGEDRHELSESTWNRVWRFQRARDAGRNQVRWFHARRAAAGTCISRRNQ</sequence>
<dbReference type="EMBL" id="LJGV01000021">
    <property type="protein sequence ID" value="OEV02049.1"/>
    <property type="molecule type" value="Genomic_DNA"/>
</dbReference>
<feature type="region of interest" description="Disordered" evidence="1">
    <location>
        <begin position="18"/>
        <end position="88"/>
    </location>
</feature>
<name>A0A1E7KDP7_9ACTN</name>
<feature type="compositionally biased region" description="Basic and acidic residues" evidence="1">
    <location>
        <begin position="18"/>
        <end position="33"/>
    </location>
</feature>
<evidence type="ECO:0000313" key="3">
    <source>
        <dbReference type="Proteomes" id="UP000175829"/>
    </source>
</evidence>
<accession>A0A1E7KDP7</accession>
<reference evidence="2 3" key="1">
    <citation type="journal article" date="2016" name="Front. Microbiol.">
        <title>Comparative Genomics Analysis of Streptomyces Species Reveals Their Adaptation to the Marine Environment and Their Diversity at the Genomic Level.</title>
        <authorList>
            <person name="Tian X."/>
            <person name="Zhang Z."/>
            <person name="Yang T."/>
            <person name="Chen M."/>
            <person name="Li J."/>
            <person name="Chen F."/>
            <person name="Yang J."/>
            <person name="Li W."/>
            <person name="Zhang B."/>
            <person name="Zhang Z."/>
            <person name="Wu J."/>
            <person name="Zhang C."/>
            <person name="Long L."/>
            <person name="Xiao J."/>
        </authorList>
    </citation>
    <scope>NUCLEOTIDE SEQUENCE [LARGE SCALE GENOMIC DNA]</scope>
    <source>
        <strain evidence="2 3">SCSIO M10379</strain>
    </source>
</reference>
<comment type="caution">
    <text evidence="2">The sequence shown here is derived from an EMBL/GenBank/DDBJ whole genome shotgun (WGS) entry which is preliminary data.</text>
</comment>
<gene>
    <name evidence="2" type="ORF">AN217_01905</name>
</gene>
<proteinExistence type="predicted"/>
<protein>
    <submittedName>
        <fullName evidence="2">Uncharacterized protein</fullName>
    </submittedName>
</protein>
<organism evidence="2 3">
    <name type="scientific">Streptomyces qinglanensis</name>
    <dbReference type="NCBI Taxonomy" id="943816"/>
    <lineage>
        <taxon>Bacteria</taxon>
        <taxon>Bacillati</taxon>
        <taxon>Actinomycetota</taxon>
        <taxon>Actinomycetes</taxon>
        <taxon>Kitasatosporales</taxon>
        <taxon>Streptomycetaceae</taxon>
        <taxon>Streptomyces</taxon>
    </lineage>
</organism>
<evidence type="ECO:0000313" key="2">
    <source>
        <dbReference type="EMBL" id="OEV02049.1"/>
    </source>
</evidence>
<dbReference type="Proteomes" id="UP000175829">
    <property type="component" value="Unassembled WGS sequence"/>
</dbReference>